<dbReference type="InterPro" id="IPR050426">
    <property type="entry name" value="Glycosyltransferase_28"/>
</dbReference>
<comment type="caution">
    <text evidence="6">The sequence shown here is derived from an EMBL/GenBank/DDBJ whole genome shotgun (WGS) entry which is preliminary data.</text>
</comment>
<dbReference type="InterPro" id="IPR010610">
    <property type="entry name" value="EryCIII-like_C"/>
</dbReference>
<dbReference type="Pfam" id="PF21036">
    <property type="entry name" value="EryCIII-like_N"/>
    <property type="match status" value="1"/>
</dbReference>
<name>A0A2P8I0S3_SACCR</name>
<evidence type="ECO:0000256" key="2">
    <source>
        <dbReference type="ARBA" id="ARBA00022676"/>
    </source>
</evidence>
<dbReference type="GO" id="GO:0016758">
    <property type="term" value="F:hexosyltransferase activity"/>
    <property type="evidence" value="ECO:0007669"/>
    <property type="project" value="UniProtKB-ARBA"/>
</dbReference>
<gene>
    <name evidence="6" type="ORF">B0I31_11530</name>
</gene>
<organism evidence="6 7">
    <name type="scientific">Saccharothrix carnea</name>
    <dbReference type="NCBI Taxonomy" id="1280637"/>
    <lineage>
        <taxon>Bacteria</taxon>
        <taxon>Bacillati</taxon>
        <taxon>Actinomycetota</taxon>
        <taxon>Actinomycetes</taxon>
        <taxon>Pseudonocardiales</taxon>
        <taxon>Pseudonocardiaceae</taxon>
        <taxon>Saccharothrix</taxon>
    </lineage>
</organism>
<evidence type="ECO:0000256" key="3">
    <source>
        <dbReference type="ARBA" id="ARBA00022679"/>
    </source>
</evidence>
<feature type="domain" description="Erythromycin biosynthesis protein CIII-like C-terminal" evidence="4">
    <location>
        <begin position="238"/>
        <end position="377"/>
    </location>
</feature>
<dbReference type="EMBL" id="PYAX01000015">
    <property type="protein sequence ID" value="PSL52078.1"/>
    <property type="molecule type" value="Genomic_DNA"/>
</dbReference>
<keyword evidence="7" id="KW-1185">Reference proteome</keyword>
<dbReference type="RefSeq" id="WP_106619250.1">
    <property type="nucleotide sequence ID" value="NZ_PYAX01000015.1"/>
</dbReference>
<dbReference type="InterPro" id="IPR048284">
    <property type="entry name" value="EryCIII-like_N"/>
</dbReference>
<reference evidence="6 7" key="1">
    <citation type="submission" date="2018-03" db="EMBL/GenBank/DDBJ databases">
        <title>Genomic Encyclopedia of Type Strains, Phase III (KMG-III): the genomes of soil and plant-associated and newly described type strains.</title>
        <authorList>
            <person name="Whitman W."/>
        </authorList>
    </citation>
    <scope>NUCLEOTIDE SEQUENCE [LARGE SCALE GENOMIC DNA]</scope>
    <source>
        <strain evidence="6 7">CGMCC 4.7097</strain>
    </source>
</reference>
<proteinExistence type="inferred from homology"/>
<evidence type="ECO:0000256" key="1">
    <source>
        <dbReference type="ARBA" id="ARBA00006962"/>
    </source>
</evidence>
<keyword evidence="3 6" id="KW-0808">Transferase</keyword>
<dbReference type="FunFam" id="3.40.50.2000:FF:000072">
    <property type="entry name" value="Glycosyl transferase"/>
    <property type="match status" value="1"/>
</dbReference>
<dbReference type="CDD" id="cd03784">
    <property type="entry name" value="GT1_Gtf-like"/>
    <property type="match status" value="1"/>
</dbReference>
<evidence type="ECO:0000259" key="4">
    <source>
        <dbReference type="Pfam" id="PF06722"/>
    </source>
</evidence>
<accession>A0A2P8I0S3</accession>
<dbReference type="InterPro" id="IPR002213">
    <property type="entry name" value="UDP_glucos_trans"/>
</dbReference>
<protein>
    <submittedName>
        <fullName evidence="6">MGT family glycosyltransferase</fullName>
    </submittedName>
</protein>
<keyword evidence="2" id="KW-0328">Glycosyltransferase</keyword>
<dbReference type="AlphaFoldDB" id="A0A2P8I0S3"/>
<dbReference type="GO" id="GO:0017000">
    <property type="term" value="P:antibiotic biosynthetic process"/>
    <property type="evidence" value="ECO:0007669"/>
    <property type="project" value="UniProtKB-ARBA"/>
</dbReference>
<dbReference type="Gene3D" id="3.40.50.2000">
    <property type="entry name" value="Glycogen Phosphorylase B"/>
    <property type="match status" value="2"/>
</dbReference>
<dbReference type="Proteomes" id="UP000241118">
    <property type="component" value="Unassembled WGS sequence"/>
</dbReference>
<feature type="domain" description="Erythromycin biosynthesis protein CIII-like N-terminal" evidence="5">
    <location>
        <begin position="87"/>
        <end position="216"/>
    </location>
</feature>
<dbReference type="Pfam" id="PF06722">
    <property type="entry name" value="EryCIII-like_C"/>
    <property type="match status" value="1"/>
</dbReference>
<dbReference type="PANTHER" id="PTHR48050">
    <property type="entry name" value="STEROL 3-BETA-GLUCOSYLTRANSFERASE"/>
    <property type="match status" value="1"/>
</dbReference>
<sequence>MRILFSSLGLYGHTFPLLPLAVAARELGHDVDYFTGRLFSDVLASHGIEHIVGGMSPRKAFESAMAGVRPENPGEVDAERVAFTFASVLPRSFATGLAPVLAERKPDLVVHEFGNPGAGLAAKVAGVPALCHSYGRMWQEPDFAEPARDYLTALGAELGVEVPRTDPMALGHPYLDICPPSVQNPAFLASSVHRIPLRPVAFAAPGELPSWVAEHREPLVYLTLGTAFSEAALLRTAVDGLAAVGARVLVSAGRKVDPEALSGLPDNVVVLPWVSQGDLLPHADLVVHHGGAGTTLGTFGAGVPQLVLPQAADQFNNAEVVTETGLGDHLLPENMTAEAIAAKARRLLTDESVRDAARAMAAEVAAMPSPHDVARTLPDYT</sequence>
<dbReference type="OrthoDB" id="5488434at2"/>
<dbReference type="GO" id="GO:0008194">
    <property type="term" value="F:UDP-glycosyltransferase activity"/>
    <property type="evidence" value="ECO:0007669"/>
    <property type="project" value="InterPro"/>
</dbReference>
<evidence type="ECO:0000313" key="6">
    <source>
        <dbReference type="EMBL" id="PSL52078.1"/>
    </source>
</evidence>
<dbReference type="PANTHER" id="PTHR48050:SF13">
    <property type="entry name" value="STEROL 3-BETA-GLUCOSYLTRANSFERASE UGT80A2"/>
    <property type="match status" value="1"/>
</dbReference>
<evidence type="ECO:0000259" key="5">
    <source>
        <dbReference type="Pfam" id="PF21036"/>
    </source>
</evidence>
<evidence type="ECO:0000313" key="7">
    <source>
        <dbReference type="Proteomes" id="UP000241118"/>
    </source>
</evidence>
<dbReference type="SUPFAM" id="SSF53756">
    <property type="entry name" value="UDP-Glycosyltransferase/glycogen phosphorylase"/>
    <property type="match status" value="1"/>
</dbReference>
<comment type="similarity">
    <text evidence="1">Belongs to the glycosyltransferase 28 family.</text>
</comment>